<evidence type="ECO:0000313" key="4">
    <source>
        <dbReference type="EMBL" id="MDD1016494.1"/>
    </source>
</evidence>
<dbReference type="CDD" id="cd00085">
    <property type="entry name" value="HNHc"/>
    <property type="match status" value="1"/>
</dbReference>
<name>A0ABT5PDV6_9PSED</name>
<feature type="domain" description="HNH" evidence="2">
    <location>
        <begin position="319"/>
        <end position="369"/>
    </location>
</feature>
<accession>A0ABT5PDV6</accession>
<organism evidence="4 5">
    <name type="scientific">Pseudomonas rubra</name>
    <dbReference type="NCBI Taxonomy" id="2942627"/>
    <lineage>
        <taxon>Bacteria</taxon>
        <taxon>Pseudomonadati</taxon>
        <taxon>Pseudomonadota</taxon>
        <taxon>Gammaproteobacteria</taxon>
        <taxon>Pseudomonadales</taxon>
        <taxon>Pseudomonadaceae</taxon>
        <taxon>Pseudomonas</taxon>
    </lineage>
</organism>
<dbReference type="RefSeq" id="WP_273895136.1">
    <property type="nucleotide sequence ID" value="NZ_JAMDGP010000070.1"/>
</dbReference>
<dbReference type="InterPro" id="IPR002711">
    <property type="entry name" value="HNH"/>
</dbReference>
<feature type="region of interest" description="Disordered" evidence="1">
    <location>
        <begin position="329"/>
        <end position="348"/>
    </location>
</feature>
<keyword evidence="4" id="KW-0540">Nuclease</keyword>
<dbReference type="Pfam" id="PF01844">
    <property type="entry name" value="HNH"/>
    <property type="match status" value="1"/>
</dbReference>
<reference evidence="4 5" key="1">
    <citation type="submission" date="2022-05" db="EMBL/GenBank/DDBJ databases">
        <title>Novel Pseudomonas spp. Isolated from a Rainbow Trout Aquaculture Facility.</title>
        <authorList>
            <person name="Testerman T."/>
            <person name="Graf J."/>
        </authorList>
    </citation>
    <scope>NUCLEOTIDE SEQUENCE [LARGE SCALE GENOMIC DNA]</scope>
    <source>
        <strain evidence="4 5">ID1025</strain>
    </source>
</reference>
<feature type="domain" description="ScoMcrA-like SRA" evidence="3">
    <location>
        <begin position="123"/>
        <end position="253"/>
    </location>
</feature>
<evidence type="ECO:0000313" key="5">
    <source>
        <dbReference type="Proteomes" id="UP001148184"/>
    </source>
</evidence>
<dbReference type="InterPro" id="IPR003615">
    <property type="entry name" value="HNH_nuc"/>
</dbReference>
<dbReference type="InterPro" id="IPR058712">
    <property type="entry name" value="SRA_ScoMcrA"/>
</dbReference>
<dbReference type="Gene3D" id="1.10.30.50">
    <property type="match status" value="1"/>
</dbReference>
<gene>
    <name evidence="4" type="ORF">M5G17_22690</name>
</gene>
<dbReference type="GO" id="GO:0004519">
    <property type="term" value="F:endonuclease activity"/>
    <property type="evidence" value="ECO:0007669"/>
    <property type="project" value="UniProtKB-KW"/>
</dbReference>
<keyword evidence="5" id="KW-1185">Reference proteome</keyword>
<dbReference type="Pfam" id="PF26348">
    <property type="entry name" value="SRA_ScoMcrA"/>
    <property type="match status" value="1"/>
</dbReference>
<protein>
    <submittedName>
        <fullName evidence="4">HNH endonuclease</fullName>
    </submittedName>
</protein>
<keyword evidence="4" id="KW-0255">Endonuclease</keyword>
<evidence type="ECO:0000259" key="2">
    <source>
        <dbReference type="Pfam" id="PF01844"/>
    </source>
</evidence>
<evidence type="ECO:0000256" key="1">
    <source>
        <dbReference type="SAM" id="MobiDB-lite"/>
    </source>
</evidence>
<comment type="caution">
    <text evidence="4">The sequence shown here is derived from an EMBL/GenBank/DDBJ whole genome shotgun (WGS) entry which is preliminary data.</text>
</comment>
<dbReference type="Proteomes" id="UP001148184">
    <property type="component" value="Unassembled WGS sequence"/>
</dbReference>
<sequence length="392" mass="43373">MKSTHRFCTILFLHNKGKGRIVTTATPKDRVQRALSEFDEKLRDHPNWANWETNRRYSSFITIDGKRYPAKTIVALAQNIAEASFSGAFETTRYLRKAGISTEPLQCLPASLLDLHFEREAIYDRKTEIHGPFGGSHQSGIAPSSTFPAIFIFTGDTGAQNGYADKWVDGENTCLYTGEGQIGPMALTKGNLAIAEHAHTGKSLHLFQSVAKGKGHRYRGEFVCESFFTEEQPDQKGTPRSAIVFRLTRVETVPDCDPSLPLEDSETLTLQVSLTAAREAALAVTQRAPSTSTKATARTIYQRSRVVAHYVLMRAAGTCESCEKPAPFNKSDGSPYLEPHHTNRVSDGGLDHPQFVAAICPNCHREIHSGEDGAKKNQALAQKIRSYELYRA</sequence>
<evidence type="ECO:0000259" key="3">
    <source>
        <dbReference type="Pfam" id="PF26348"/>
    </source>
</evidence>
<dbReference type="EMBL" id="JAMDGZ010000054">
    <property type="protein sequence ID" value="MDD1016494.1"/>
    <property type="molecule type" value="Genomic_DNA"/>
</dbReference>
<keyword evidence="4" id="KW-0378">Hydrolase</keyword>
<proteinExistence type="predicted"/>